<dbReference type="Proteomes" id="UP001072952">
    <property type="component" value="Unassembled WGS sequence"/>
</dbReference>
<organism evidence="2 3">
    <name type="scientific">Staphylococcus pettenkoferi</name>
    <dbReference type="NCBI Taxonomy" id="170573"/>
    <lineage>
        <taxon>Bacteria</taxon>
        <taxon>Bacillati</taxon>
        <taxon>Bacillota</taxon>
        <taxon>Bacilli</taxon>
        <taxon>Bacillales</taxon>
        <taxon>Staphylococcaceae</taxon>
        <taxon>Staphylococcus</taxon>
    </lineage>
</organism>
<protein>
    <recommendedName>
        <fullName evidence="4">DUF4355 domain-containing protein</fullName>
    </recommendedName>
</protein>
<evidence type="ECO:0000256" key="1">
    <source>
        <dbReference type="SAM" id="MobiDB-lite"/>
    </source>
</evidence>
<reference evidence="2" key="1">
    <citation type="journal article" date="2022" name="Int. J. Mol. Sci.">
        <title>Phenotypic and Genotypic Virulence Characterisation of Staphylococcus pettenkoferi Strains Isolated from Human Bloodstream and Diabetic Foot Infections.</title>
        <authorList>
            <person name="Magnan C."/>
            <person name="Ahmad-Mansour N."/>
            <person name="Pouget C."/>
            <person name="Morsli M."/>
            <person name="Huc-Brandt S."/>
            <person name="Pantel A."/>
            <person name="Dunyach-Remy C."/>
            <person name="Sotto A."/>
            <person name="Molle V."/>
            <person name="Lavigne J.-P."/>
        </authorList>
    </citation>
    <scope>NUCLEOTIDE SEQUENCE</scope>
    <source>
        <strain evidence="2">NSP012P</strain>
    </source>
</reference>
<feature type="region of interest" description="Disordered" evidence="1">
    <location>
        <begin position="54"/>
        <end position="103"/>
    </location>
</feature>
<keyword evidence="3" id="KW-1185">Reference proteome</keyword>
<evidence type="ECO:0008006" key="4">
    <source>
        <dbReference type="Google" id="ProtNLM"/>
    </source>
</evidence>
<evidence type="ECO:0000313" key="2">
    <source>
        <dbReference type="EMBL" id="MCY1583356.1"/>
    </source>
</evidence>
<comment type="caution">
    <text evidence="2">The sequence shown here is derived from an EMBL/GenBank/DDBJ whole genome shotgun (WGS) entry which is preliminary data.</text>
</comment>
<feature type="compositionally biased region" description="Polar residues" evidence="1">
    <location>
        <begin position="74"/>
        <end position="84"/>
    </location>
</feature>
<name>A0ABT4BL05_9STAP</name>
<dbReference type="RefSeq" id="WP_268213475.1">
    <property type="nucleotide sequence ID" value="NZ_JANSLD010000027.1"/>
</dbReference>
<reference evidence="2" key="2">
    <citation type="submission" date="2022-08" db="EMBL/GenBank/DDBJ databases">
        <authorList>
            <person name="Magnan C."/>
        </authorList>
    </citation>
    <scope>NUCLEOTIDE SEQUENCE</scope>
    <source>
        <strain evidence="2">NSP012P</strain>
    </source>
</reference>
<feature type="compositionally biased region" description="Basic and acidic residues" evidence="1">
    <location>
        <begin position="61"/>
        <end position="71"/>
    </location>
</feature>
<sequence length="116" mass="13390">MIYQLGTRLGGRREVVETPMEELLGYLISDFKRKEEEANEEAQRLYLNHMSRMVAQPQSKEQQKANEKFIKQIDPNNQRSSTLESGGHEMVGTSDNQVIGSDDWSDFDKLKALENR</sequence>
<gene>
    <name evidence="2" type="ORF">NW133_07415</name>
</gene>
<evidence type="ECO:0000313" key="3">
    <source>
        <dbReference type="Proteomes" id="UP001072952"/>
    </source>
</evidence>
<proteinExistence type="predicted"/>
<accession>A0ABT4BL05</accession>
<dbReference type="EMBL" id="JANSLD010000027">
    <property type="protein sequence ID" value="MCY1583356.1"/>
    <property type="molecule type" value="Genomic_DNA"/>
</dbReference>